<dbReference type="InterPro" id="IPR024962">
    <property type="entry name" value="YukD-like"/>
</dbReference>
<organism evidence="1 2">
    <name type="scientific">Actinoallomurus liliacearum</name>
    <dbReference type="NCBI Taxonomy" id="1080073"/>
    <lineage>
        <taxon>Bacteria</taxon>
        <taxon>Bacillati</taxon>
        <taxon>Actinomycetota</taxon>
        <taxon>Actinomycetes</taxon>
        <taxon>Streptosporangiales</taxon>
        <taxon>Thermomonosporaceae</taxon>
        <taxon>Actinoallomurus</taxon>
    </lineage>
</organism>
<dbReference type="EMBL" id="BAABHJ010000022">
    <property type="protein sequence ID" value="GAA4612915.1"/>
    <property type="molecule type" value="Genomic_DNA"/>
</dbReference>
<dbReference type="Gene3D" id="3.10.20.90">
    <property type="entry name" value="Phosphatidylinositol 3-kinase Catalytic Subunit, Chain A, domain 1"/>
    <property type="match status" value="1"/>
</dbReference>
<evidence type="ECO:0000313" key="2">
    <source>
        <dbReference type="Proteomes" id="UP001500212"/>
    </source>
</evidence>
<gene>
    <name evidence="1" type="ORF">GCM10023195_55660</name>
</gene>
<protein>
    <submittedName>
        <fullName evidence="1">Uncharacterized protein</fullName>
    </submittedName>
</protein>
<reference evidence="2" key="1">
    <citation type="journal article" date="2019" name="Int. J. Syst. Evol. Microbiol.">
        <title>The Global Catalogue of Microorganisms (GCM) 10K type strain sequencing project: providing services to taxonomists for standard genome sequencing and annotation.</title>
        <authorList>
            <consortium name="The Broad Institute Genomics Platform"/>
            <consortium name="The Broad Institute Genome Sequencing Center for Infectious Disease"/>
            <person name="Wu L."/>
            <person name="Ma J."/>
        </authorList>
    </citation>
    <scope>NUCLEOTIDE SEQUENCE [LARGE SCALE GENOMIC DNA]</scope>
    <source>
        <strain evidence="2">JCM 17938</strain>
    </source>
</reference>
<accession>A0ABP8TSC1</accession>
<proteinExistence type="predicted"/>
<dbReference type="RefSeq" id="WP_345360702.1">
    <property type="nucleotide sequence ID" value="NZ_BAABHJ010000022.1"/>
</dbReference>
<evidence type="ECO:0000313" key="1">
    <source>
        <dbReference type="EMBL" id="GAA4612915.1"/>
    </source>
</evidence>
<name>A0ABP8TSC1_9ACTN</name>
<dbReference type="Pfam" id="PF08817">
    <property type="entry name" value="YukD"/>
    <property type="match status" value="1"/>
</dbReference>
<dbReference type="Proteomes" id="UP001500212">
    <property type="component" value="Unassembled WGS sequence"/>
</dbReference>
<sequence length="152" mass="16440">MDEHCRITVVGERLQVDLAVPADAPITSYVNTLAELCAQPEADVMPAAWSLALPTGEPYSPERSLNQLGIVDGHLVHGAGLGGDSVQQGDPDAVLMRRGRQHHHRDDQAQQVHGQALTPGHFLAHVPARRVRGHPGRRVHALGVQDYQARIG</sequence>
<keyword evidence="2" id="KW-1185">Reference proteome</keyword>
<comment type="caution">
    <text evidence="1">The sequence shown here is derived from an EMBL/GenBank/DDBJ whole genome shotgun (WGS) entry which is preliminary data.</text>
</comment>